<dbReference type="Proteomes" id="UP000406256">
    <property type="component" value="Unassembled WGS sequence"/>
</dbReference>
<dbReference type="Pfam" id="PF18928">
    <property type="entry name" value="DUF5677"/>
    <property type="match status" value="1"/>
</dbReference>
<accession>A0A5E4VPP8</accession>
<name>A0A5E4VPP8_9BURK</name>
<dbReference type="InterPro" id="IPR043733">
    <property type="entry name" value="DUF5677"/>
</dbReference>
<evidence type="ECO:0000313" key="1">
    <source>
        <dbReference type="EMBL" id="VVE12985.1"/>
    </source>
</evidence>
<sequence>MASFDEVGFLSDDFTGWQTAARERYAGPFQFAERANEMGMRMRKAFALDGLTEEAKWAIAGFVRALGAFQGCILMAERGALPEARALARLCTESVIVTAGLVKVVGTLERLREDDAAHDLGVCNRVLELNENDANDERLKVFRRRKAEIEAQYERPRSLKLATLAHASDLTLLYELSYRFTSGNGAHATLGAFVRHMRKGIDGEPDVYFFGPDTSDMASTLLCANAAAIHLITLAVENMGLVEFNAERLDLALHWNILKPELEAASAVEGQD</sequence>
<gene>
    <name evidence="1" type="ORF">PAN31108_02724</name>
</gene>
<reference evidence="1 2" key="1">
    <citation type="submission" date="2019-08" db="EMBL/GenBank/DDBJ databases">
        <authorList>
            <person name="Peeters C."/>
        </authorList>
    </citation>
    <scope>NUCLEOTIDE SEQUENCE [LARGE SCALE GENOMIC DNA]</scope>
    <source>
        <strain evidence="1 2">LMG 31108</strain>
    </source>
</reference>
<evidence type="ECO:0000313" key="2">
    <source>
        <dbReference type="Proteomes" id="UP000406256"/>
    </source>
</evidence>
<dbReference type="EMBL" id="CABPSB010000008">
    <property type="protein sequence ID" value="VVE12985.1"/>
    <property type="molecule type" value="Genomic_DNA"/>
</dbReference>
<organism evidence="1 2">
    <name type="scientific">Pandoraea anhela</name>
    <dbReference type="NCBI Taxonomy" id="2508295"/>
    <lineage>
        <taxon>Bacteria</taxon>
        <taxon>Pseudomonadati</taxon>
        <taxon>Pseudomonadota</taxon>
        <taxon>Betaproteobacteria</taxon>
        <taxon>Burkholderiales</taxon>
        <taxon>Burkholderiaceae</taxon>
        <taxon>Pandoraea</taxon>
    </lineage>
</organism>
<protein>
    <submittedName>
        <fullName evidence="1">Uncharacterized protein</fullName>
    </submittedName>
</protein>
<keyword evidence="2" id="KW-1185">Reference proteome</keyword>
<dbReference type="AlphaFoldDB" id="A0A5E4VPP8"/>
<dbReference type="RefSeq" id="WP_124988665.1">
    <property type="nucleotide sequence ID" value="NZ_CABPSB010000008.1"/>
</dbReference>
<proteinExistence type="predicted"/>
<dbReference type="OrthoDB" id="9076683at2"/>